<feature type="compositionally biased region" description="Basic and acidic residues" evidence="1">
    <location>
        <begin position="202"/>
        <end position="213"/>
    </location>
</feature>
<dbReference type="EMBL" id="CADCTB010000105">
    <property type="protein sequence ID" value="CAA9239702.1"/>
    <property type="molecule type" value="Genomic_DNA"/>
</dbReference>
<protein>
    <submittedName>
        <fullName evidence="2">Uncharacterized protein</fullName>
    </submittedName>
</protein>
<gene>
    <name evidence="2" type="ORF">AVDCRST_MAG10-1607</name>
</gene>
<feature type="compositionally biased region" description="Low complexity" evidence="1">
    <location>
        <begin position="38"/>
        <end position="51"/>
    </location>
</feature>
<evidence type="ECO:0000313" key="2">
    <source>
        <dbReference type="EMBL" id="CAA9239702.1"/>
    </source>
</evidence>
<feature type="non-terminal residue" evidence="2">
    <location>
        <position position="262"/>
    </location>
</feature>
<feature type="compositionally biased region" description="Basic residues" evidence="1">
    <location>
        <begin position="215"/>
        <end position="230"/>
    </location>
</feature>
<feature type="non-terminal residue" evidence="2">
    <location>
        <position position="1"/>
    </location>
</feature>
<feature type="region of interest" description="Disordered" evidence="1">
    <location>
        <begin position="29"/>
        <end position="103"/>
    </location>
</feature>
<organism evidence="2">
    <name type="scientific">uncultured Acidimicrobiales bacterium</name>
    <dbReference type="NCBI Taxonomy" id="310071"/>
    <lineage>
        <taxon>Bacteria</taxon>
        <taxon>Bacillati</taxon>
        <taxon>Actinomycetota</taxon>
        <taxon>Acidimicrobiia</taxon>
        <taxon>Acidimicrobiales</taxon>
        <taxon>environmental samples</taxon>
    </lineage>
</organism>
<feature type="compositionally biased region" description="Low complexity" evidence="1">
    <location>
        <begin position="235"/>
        <end position="250"/>
    </location>
</feature>
<sequence length="262" mass="28597">GTLVGPGGRRSPDHAHPRRLRLEWSPVDRTGAHDHFQPHAGHAGHPGPLHVHAIHDVSATANNVGAGPRPRSGRLGRPGRRGHRTTVRGHHRHPHGLPAGGQRVATGLRPVAIARRHPRRGAPGGEAGGRRPDAVGRLRLRLLLRRRCRSWREVPVPADHQPVHRLGRRSGQRPLQHLGRPRRGAGGPGAGADVRQPGLRPRSGDRLQHDAHARAGQRHFPPRLQRRPHGGLRVAPGWAAARRLPLARPGAGPPHRHRRGRV</sequence>
<reference evidence="2" key="1">
    <citation type="submission" date="2020-02" db="EMBL/GenBank/DDBJ databases">
        <authorList>
            <person name="Meier V. D."/>
        </authorList>
    </citation>
    <scope>NUCLEOTIDE SEQUENCE</scope>
    <source>
        <strain evidence="2">AVDCRST_MAG10</strain>
    </source>
</reference>
<feature type="region of interest" description="Disordered" evidence="1">
    <location>
        <begin position="162"/>
        <end position="262"/>
    </location>
</feature>
<evidence type="ECO:0000256" key="1">
    <source>
        <dbReference type="SAM" id="MobiDB-lite"/>
    </source>
</evidence>
<feature type="compositionally biased region" description="Basic residues" evidence="1">
    <location>
        <begin position="71"/>
        <end position="95"/>
    </location>
</feature>
<proteinExistence type="predicted"/>
<accession>A0A6J4I239</accession>
<name>A0A6J4I239_9ACTN</name>
<dbReference type="AlphaFoldDB" id="A0A6J4I239"/>